<evidence type="ECO:0000313" key="2">
    <source>
        <dbReference type="EMBL" id="GMT36331.1"/>
    </source>
</evidence>
<evidence type="ECO:0000313" key="3">
    <source>
        <dbReference type="Proteomes" id="UP001432322"/>
    </source>
</evidence>
<feature type="compositionally biased region" description="Polar residues" evidence="1">
    <location>
        <begin position="115"/>
        <end position="125"/>
    </location>
</feature>
<feature type="compositionally biased region" description="Polar residues" evidence="1">
    <location>
        <begin position="349"/>
        <end position="358"/>
    </location>
</feature>
<dbReference type="AlphaFoldDB" id="A0AAV5WVF4"/>
<keyword evidence="3" id="KW-1185">Reference proteome</keyword>
<dbReference type="Proteomes" id="UP001432322">
    <property type="component" value="Unassembled WGS sequence"/>
</dbReference>
<proteinExistence type="predicted"/>
<feature type="non-terminal residue" evidence="2">
    <location>
        <position position="1"/>
    </location>
</feature>
<feature type="region of interest" description="Disordered" evidence="1">
    <location>
        <begin position="105"/>
        <end position="175"/>
    </location>
</feature>
<name>A0AAV5WVF4_9BILA</name>
<comment type="caution">
    <text evidence="2">The sequence shown here is derived from an EMBL/GenBank/DDBJ whole genome shotgun (WGS) entry which is preliminary data.</text>
</comment>
<sequence>LPVNQLPPPYNQQFPYGQHPGNGPRPNGMNQFTTNGTPVPMNWLMSYQTEMPPAFLNHYHPKIAHPYFDQSRRHLQYPYPMGTKDLSDKPGEPFTFGFLPDSIYYNPANDRRNQKGGNDANTAGPSTAKGSPKKRGAGAGGGTGAKKQRRTASDQAEDATRFAHPYPPNMTVQQRMAPTSTAQTTSMYTTTAGQSNFDAFTQPTAPVHHSQQQMMGQGQPAQLQRQMSAPAYSGLAQSAQEAMMNARQQQQAIAQAQYAQQQAAASAAGQMPQEAYQASTSNGEGMYSEMQWRTAQFSQHSTPSSSSASTPNQHQPLFRSPQSAQSPYNNGASSQQPQQGQQPQGGASNDQIYWNQQQ</sequence>
<organism evidence="2 3">
    <name type="scientific">Pristionchus fissidentatus</name>
    <dbReference type="NCBI Taxonomy" id="1538716"/>
    <lineage>
        <taxon>Eukaryota</taxon>
        <taxon>Metazoa</taxon>
        <taxon>Ecdysozoa</taxon>
        <taxon>Nematoda</taxon>
        <taxon>Chromadorea</taxon>
        <taxon>Rhabditida</taxon>
        <taxon>Rhabditina</taxon>
        <taxon>Diplogasteromorpha</taxon>
        <taxon>Diplogasteroidea</taxon>
        <taxon>Neodiplogasteridae</taxon>
        <taxon>Pristionchus</taxon>
    </lineage>
</organism>
<feature type="compositionally biased region" description="Low complexity" evidence="1">
    <location>
        <begin position="295"/>
        <end position="315"/>
    </location>
</feature>
<feature type="compositionally biased region" description="Polar residues" evidence="1">
    <location>
        <begin position="320"/>
        <end position="330"/>
    </location>
</feature>
<feature type="region of interest" description="Disordered" evidence="1">
    <location>
        <begin position="294"/>
        <end position="358"/>
    </location>
</feature>
<evidence type="ECO:0000256" key="1">
    <source>
        <dbReference type="SAM" id="MobiDB-lite"/>
    </source>
</evidence>
<reference evidence="2" key="1">
    <citation type="submission" date="2023-10" db="EMBL/GenBank/DDBJ databases">
        <title>Genome assembly of Pristionchus species.</title>
        <authorList>
            <person name="Yoshida K."/>
            <person name="Sommer R.J."/>
        </authorList>
    </citation>
    <scope>NUCLEOTIDE SEQUENCE</scope>
    <source>
        <strain evidence="2">RS5133</strain>
    </source>
</reference>
<dbReference type="EMBL" id="BTSY01000007">
    <property type="protein sequence ID" value="GMT36331.1"/>
    <property type="molecule type" value="Genomic_DNA"/>
</dbReference>
<gene>
    <name evidence="2" type="ORF">PFISCL1PPCAC_27628</name>
</gene>
<protein>
    <submittedName>
        <fullName evidence="2">Uncharacterized protein</fullName>
    </submittedName>
</protein>
<feature type="region of interest" description="Disordered" evidence="1">
    <location>
        <begin position="1"/>
        <end position="31"/>
    </location>
</feature>
<feature type="compositionally biased region" description="Pro residues" evidence="1">
    <location>
        <begin position="1"/>
        <end position="10"/>
    </location>
</feature>
<accession>A0AAV5WVF4</accession>
<feature type="compositionally biased region" description="Low complexity" evidence="1">
    <location>
        <begin position="331"/>
        <end position="348"/>
    </location>
</feature>